<evidence type="ECO:0000313" key="1">
    <source>
        <dbReference type="EMBL" id="KZV34368.1"/>
    </source>
</evidence>
<name>A0A2Z7BQI1_9LAMI</name>
<dbReference type="Proteomes" id="UP000250235">
    <property type="component" value="Unassembled WGS sequence"/>
</dbReference>
<accession>A0A2Z7BQI1</accession>
<keyword evidence="2" id="KW-1185">Reference proteome</keyword>
<dbReference type="AlphaFoldDB" id="A0A2Z7BQI1"/>
<protein>
    <submittedName>
        <fullName evidence="1">Splicing factor 3B subunit 1-like</fullName>
    </submittedName>
</protein>
<dbReference type="EMBL" id="KV005081">
    <property type="protein sequence ID" value="KZV34368.1"/>
    <property type="molecule type" value="Genomic_DNA"/>
</dbReference>
<sequence>MPSDDLHMLSSCETSHPHVASSLIANSLQVNFDSVLGIPDDEGMVMMFRALVSTDIRCFRGCPSVLYEQELEQFFDTASVKDHEIICAVRENLLVYLRNFLPVCLSYQQQGMVTKTSKQAKGFSSQICALLESAPNLTMGEAKTFPPLKILTGNTVGTYVAKQKGIDDSNEEDEPVVKKTALKKSVSKKRSASPSDETVIKKKRTTVGRAAPAEKEMAMVPIVQDVEPLSTVLAPTPKAQRRCAPKRKLVFPTGSDDEIVDTEPDVEPLVKKQREKTTADDVDNIIDEVISKTAQMETDVEEPSLTRSDDTVVEVTKCSTASNDEDDNLDGAENEIARKMTSITAPKQFLKEPLSLGRMTTCLGLRNQETEQDQGKEIEAVSTSVEGKTLDDEYMSIDDLLTTISDDAMLPSVTAAEITRIQFERSIEIRGVQEGDWYKASLPKIPADAKRKAPLQEIGTIKGHPAREIFILICADIEFIVQLRAKVIDEVAKFFNSFSLRRLAFLGSTKDIVAKEERVLTWAETDWVQIALQRREYITTKYRELLQRKFLEARLHNFVSGQPQTA</sequence>
<organism evidence="1 2">
    <name type="scientific">Dorcoceras hygrometricum</name>
    <dbReference type="NCBI Taxonomy" id="472368"/>
    <lineage>
        <taxon>Eukaryota</taxon>
        <taxon>Viridiplantae</taxon>
        <taxon>Streptophyta</taxon>
        <taxon>Embryophyta</taxon>
        <taxon>Tracheophyta</taxon>
        <taxon>Spermatophyta</taxon>
        <taxon>Magnoliopsida</taxon>
        <taxon>eudicotyledons</taxon>
        <taxon>Gunneridae</taxon>
        <taxon>Pentapetalae</taxon>
        <taxon>asterids</taxon>
        <taxon>lamiids</taxon>
        <taxon>Lamiales</taxon>
        <taxon>Gesneriaceae</taxon>
        <taxon>Didymocarpoideae</taxon>
        <taxon>Trichosporeae</taxon>
        <taxon>Loxocarpinae</taxon>
        <taxon>Dorcoceras</taxon>
    </lineage>
</organism>
<proteinExistence type="predicted"/>
<evidence type="ECO:0000313" key="2">
    <source>
        <dbReference type="Proteomes" id="UP000250235"/>
    </source>
</evidence>
<gene>
    <name evidence="1" type="ORF">F511_19317</name>
</gene>
<reference evidence="1 2" key="1">
    <citation type="journal article" date="2015" name="Proc. Natl. Acad. Sci. U.S.A.">
        <title>The resurrection genome of Boea hygrometrica: A blueprint for survival of dehydration.</title>
        <authorList>
            <person name="Xiao L."/>
            <person name="Yang G."/>
            <person name="Zhang L."/>
            <person name="Yang X."/>
            <person name="Zhao S."/>
            <person name="Ji Z."/>
            <person name="Zhou Q."/>
            <person name="Hu M."/>
            <person name="Wang Y."/>
            <person name="Chen M."/>
            <person name="Xu Y."/>
            <person name="Jin H."/>
            <person name="Xiao X."/>
            <person name="Hu G."/>
            <person name="Bao F."/>
            <person name="Hu Y."/>
            <person name="Wan P."/>
            <person name="Li L."/>
            <person name="Deng X."/>
            <person name="Kuang T."/>
            <person name="Xiang C."/>
            <person name="Zhu J.K."/>
            <person name="Oliver M.J."/>
            <person name="He Y."/>
        </authorList>
    </citation>
    <scope>NUCLEOTIDE SEQUENCE [LARGE SCALE GENOMIC DNA]</scope>
    <source>
        <strain evidence="2">cv. XS01</strain>
    </source>
</reference>